<dbReference type="GO" id="GO:0005524">
    <property type="term" value="F:ATP binding"/>
    <property type="evidence" value="ECO:0007669"/>
    <property type="project" value="UniProtKB-KW"/>
</dbReference>
<sequence>MTATTTMAAALQPPAAVVSVSGVSHRFGAGCERCIELTGEEAGTNRCRNCGAVVAVHQASFEIGPHEVLGVVGESGSGKTTLLRCLNLDLTPEAGSMAVAGHGDLFGRAGHTAALKRSTVVMVHQNALAAGLYPRLGAASNVAERLLGGGARHFADTQAQAGELLGELGLRPERHNDALMTFSGGMQQRVQLARALVDPPQLLLLDEPTTGLDPSVQADLLEAVARVADSLGSATIVVSHDLAAVRILASRVLVLHHGRIVEQGITEQVLEDPQHPYTRLLVSSRLT</sequence>
<protein>
    <submittedName>
        <fullName evidence="4">ABC transporter--like protein</fullName>
        <ecNumber evidence="4">3.6.3.-</ecNumber>
    </submittedName>
</protein>
<name>A0A378TGT5_9MYCO</name>
<feature type="domain" description="ABC transporter" evidence="3">
    <location>
        <begin position="37"/>
        <end position="282"/>
    </location>
</feature>
<dbReference type="PANTHER" id="PTHR42764">
    <property type="entry name" value="PHOSPHONATES UTILIZATION ATP-BINDING PROTEIN PHNK-RELATED"/>
    <property type="match status" value="1"/>
</dbReference>
<evidence type="ECO:0000313" key="5">
    <source>
        <dbReference type="Proteomes" id="UP000254978"/>
    </source>
</evidence>
<dbReference type="PROSITE" id="PS50893">
    <property type="entry name" value="ABC_TRANSPORTER_2"/>
    <property type="match status" value="1"/>
</dbReference>
<dbReference type="PROSITE" id="PS00211">
    <property type="entry name" value="ABC_TRANSPORTER_1"/>
    <property type="match status" value="1"/>
</dbReference>
<dbReference type="InterPro" id="IPR003439">
    <property type="entry name" value="ABC_transporter-like_ATP-bd"/>
</dbReference>
<keyword evidence="2" id="KW-0067">ATP-binding</keyword>
<organism evidence="4 5">
    <name type="scientific">Mycolicibacterium tokaiense</name>
    <dbReference type="NCBI Taxonomy" id="39695"/>
    <lineage>
        <taxon>Bacteria</taxon>
        <taxon>Bacillati</taxon>
        <taxon>Actinomycetota</taxon>
        <taxon>Actinomycetes</taxon>
        <taxon>Mycobacteriales</taxon>
        <taxon>Mycobacteriaceae</taxon>
        <taxon>Mycolicibacterium</taxon>
    </lineage>
</organism>
<evidence type="ECO:0000313" key="4">
    <source>
        <dbReference type="EMBL" id="STZ59744.1"/>
    </source>
</evidence>
<reference evidence="4 5" key="1">
    <citation type="submission" date="2018-06" db="EMBL/GenBank/DDBJ databases">
        <authorList>
            <consortium name="Pathogen Informatics"/>
            <person name="Doyle S."/>
        </authorList>
    </citation>
    <scope>NUCLEOTIDE SEQUENCE [LARGE SCALE GENOMIC DNA]</scope>
    <source>
        <strain evidence="4 5">NCTC10821</strain>
    </source>
</reference>
<dbReference type="GO" id="GO:0016887">
    <property type="term" value="F:ATP hydrolysis activity"/>
    <property type="evidence" value="ECO:0007669"/>
    <property type="project" value="InterPro"/>
</dbReference>
<dbReference type="Gene3D" id="3.40.50.300">
    <property type="entry name" value="P-loop containing nucleotide triphosphate hydrolases"/>
    <property type="match status" value="1"/>
</dbReference>
<dbReference type="Pfam" id="PF00005">
    <property type="entry name" value="ABC_tran"/>
    <property type="match status" value="1"/>
</dbReference>
<proteinExistence type="predicted"/>
<dbReference type="AlphaFoldDB" id="A0A378TGT5"/>
<evidence type="ECO:0000256" key="1">
    <source>
        <dbReference type="ARBA" id="ARBA00022741"/>
    </source>
</evidence>
<keyword evidence="5" id="KW-1185">Reference proteome</keyword>
<dbReference type="PANTHER" id="PTHR42764:SF1">
    <property type="entry name" value="PHOSPHONATES UTILIZATION ATP-BINDING PROTEIN PHNK-RELATED"/>
    <property type="match status" value="1"/>
</dbReference>
<keyword evidence="1" id="KW-0547">Nucleotide-binding</keyword>
<evidence type="ECO:0000256" key="2">
    <source>
        <dbReference type="ARBA" id="ARBA00022840"/>
    </source>
</evidence>
<accession>A0A378TGT5</accession>
<dbReference type="GO" id="GO:0019700">
    <property type="term" value="P:organic phosphonate catabolic process"/>
    <property type="evidence" value="ECO:0007669"/>
    <property type="project" value="TreeGrafter"/>
</dbReference>
<dbReference type="RefSeq" id="WP_115279146.1">
    <property type="nucleotide sequence ID" value="NZ_AP022600.1"/>
</dbReference>
<dbReference type="InterPro" id="IPR003593">
    <property type="entry name" value="AAA+_ATPase"/>
</dbReference>
<dbReference type="EMBL" id="UGQT01000001">
    <property type="protein sequence ID" value="STZ59744.1"/>
    <property type="molecule type" value="Genomic_DNA"/>
</dbReference>
<dbReference type="EC" id="3.6.3.-" evidence="4"/>
<dbReference type="SUPFAM" id="SSF52540">
    <property type="entry name" value="P-loop containing nucleoside triphosphate hydrolases"/>
    <property type="match status" value="1"/>
</dbReference>
<dbReference type="OrthoDB" id="8036461at2"/>
<dbReference type="InterPro" id="IPR012700">
    <property type="entry name" value="PhnK"/>
</dbReference>
<dbReference type="InterPro" id="IPR027417">
    <property type="entry name" value="P-loop_NTPase"/>
</dbReference>
<dbReference type="PIRSF" id="PIRSF037116">
    <property type="entry name" value="CP_lyase_PhnK"/>
    <property type="match status" value="1"/>
</dbReference>
<evidence type="ECO:0000259" key="3">
    <source>
        <dbReference type="PROSITE" id="PS50893"/>
    </source>
</evidence>
<dbReference type="InterPro" id="IPR017871">
    <property type="entry name" value="ABC_transporter-like_CS"/>
</dbReference>
<keyword evidence="4" id="KW-0378">Hydrolase</keyword>
<dbReference type="SMART" id="SM00382">
    <property type="entry name" value="AAA"/>
    <property type="match status" value="1"/>
</dbReference>
<dbReference type="Proteomes" id="UP000254978">
    <property type="component" value="Unassembled WGS sequence"/>
</dbReference>
<gene>
    <name evidence="4" type="primary">tcyC_2</name>
    <name evidence="4" type="ORF">NCTC10821_03282</name>
</gene>